<evidence type="ECO:0000313" key="3">
    <source>
        <dbReference type="Proteomes" id="UP001595907"/>
    </source>
</evidence>
<reference evidence="3" key="1">
    <citation type="journal article" date="2019" name="Int. J. Syst. Evol. Microbiol.">
        <title>The Global Catalogue of Microorganisms (GCM) 10K type strain sequencing project: providing services to taxonomists for standard genome sequencing and annotation.</title>
        <authorList>
            <consortium name="The Broad Institute Genomics Platform"/>
            <consortium name="The Broad Institute Genome Sequencing Center for Infectious Disease"/>
            <person name="Wu L."/>
            <person name="Ma J."/>
        </authorList>
    </citation>
    <scope>NUCLEOTIDE SEQUENCE [LARGE SCALE GENOMIC DNA]</scope>
    <source>
        <strain evidence="3">CECT 8289</strain>
    </source>
</reference>
<organism evidence="2 3">
    <name type="scientific">Ferruginibacter yonginensis</name>
    <dbReference type="NCBI Taxonomy" id="1310416"/>
    <lineage>
        <taxon>Bacteria</taxon>
        <taxon>Pseudomonadati</taxon>
        <taxon>Bacteroidota</taxon>
        <taxon>Chitinophagia</taxon>
        <taxon>Chitinophagales</taxon>
        <taxon>Chitinophagaceae</taxon>
        <taxon>Ferruginibacter</taxon>
    </lineage>
</organism>
<accession>A0ABV8QQB0</accession>
<dbReference type="EMBL" id="JBHSCZ010000001">
    <property type="protein sequence ID" value="MFC4262476.1"/>
    <property type="molecule type" value="Genomic_DNA"/>
</dbReference>
<name>A0ABV8QQB0_9BACT</name>
<comment type="caution">
    <text evidence="2">The sequence shown here is derived from an EMBL/GenBank/DDBJ whole genome shotgun (WGS) entry which is preliminary data.</text>
</comment>
<protein>
    <submittedName>
        <fullName evidence="2">DUF6046 domain-containing protein</fullName>
    </submittedName>
</protein>
<evidence type="ECO:0000313" key="2">
    <source>
        <dbReference type="EMBL" id="MFC4262476.1"/>
    </source>
</evidence>
<dbReference type="RefSeq" id="WP_379707920.1">
    <property type="nucleotide sequence ID" value="NZ_JBHSCZ010000001.1"/>
</dbReference>
<evidence type="ECO:0000259" key="1">
    <source>
        <dbReference type="Pfam" id="PF19512"/>
    </source>
</evidence>
<proteinExistence type="predicted"/>
<dbReference type="InterPro" id="IPR046109">
    <property type="entry name" value="DUF6046"/>
</dbReference>
<sequence>MSIITVTIPTIKTVARGVAINTLIGKTFPMGKALPVGFETTNLGGTNTYLGVPSLTELVFIYKGTNYVLNDAVCTVSQEKNIVQTSLQGRPGTVKEYIADGDYSINVQASIAADFLASTQLGYQVSDEYPLQEIQSFVQLLKAKETIAVASDFLEIFGIKSVVIKSYDMPQETHSNLQNFTMQLLSDEPYEIKLVKNA</sequence>
<gene>
    <name evidence="2" type="ORF">ACFOWM_06290</name>
</gene>
<dbReference type="Proteomes" id="UP001595907">
    <property type="component" value="Unassembled WGS sequence"/>
</dbReference>
<feature type="domain" description="DUF6046" evidence="1">
    <location>
        <begin position="70"/>
        <end position="196"/>
    </location>
</feature>
<dbReference type="Pfam" id="PF19512">
    <property type="entry name" value="DUF6046"/>
    <property type="match status" value="1"/>
</dbReference>
<keyword evidence="3" id="KW-1185">Reference proteome</keyword>